<evidence type="ECO:0000313" key="3">
    <source>
        <dbReference type="EMBL" id="EKX41776.1"/>
    </source>
</evidence>
<dbReference type="GeneID" id="17287681"/>
<dbReference type="EnsemblProtists" id="EKX41776">
    <property type="protein sequence ID" value="EKX41776"/>
    <property type="gene ID" value="GUITHDRAFT_153747"/>
</dbReference>
<dbReference type="KEGG" id="gtt:GUITHDRAFT_153747"/>
<dbReference type="EMBL" id="JH993430">
    <property type="protein sequence ID" value="EKX30961.1"/>
    <property type="molecule type" value="Genomic_DNA"/>
</dbReference>
<protein>
    <submittedName>
        <fullName evidence="1 4">Uncharacterized protein</fullName>
    </submittedName>
</protein>
<evidence type="ECO:0000313" key="5">
    <source>
        <dbReference type="Proteomes" id="UP000011087"/>
    </source>
</evidence>
<dbReference type="RefSeq" id="XP_005817941.1">
    <property type="nucleotide sequence ID" value="XM_005817884.1"/>
</dbReference>
<dbReference type="HOGENOM" id="CLU_2946539_0_0_1"/>
<dbReference type="GeneID" id="17296826"/>
<keyword evidence="5" id="KW-1185">Reference proteome</keyword>
<dbReference type="EnsemblProtists" id="EKX40111">
    <property type="protein sequence ID" value="EKX40111"/>
    <property type="gene ID" value="GUITHDRAFT_154243"/>
</dbReference>
<dbReference type="EMBL" id="JH993034">
    <property type="protein sequence ID" value="EKX40111.1"/>
    <property type="molecule type" value="Genomic_DNA"/>
</dbReference>
<dbReference type="RefSeq" id="XP_005827091.1">
    <property type="nucleotide sequence ID" value="XM_005827034.1"/>
</dbReference>
<dbReference type="KEGG" id="gtt:GUITHDRAFT_156712"/>
<dbReference type="AlphaFoldDB" id="L1I401"/>
<evidence type="ECO:0000313" key="4">
    <source>
        <dbReference type="EnsemblProtists" id="EKX30961"/>
    </source>
</evidence>
<reference evidence="1 5" key="1">
    <citation type="journal article" date="2012" name="Nature">
        <title>Algal genomes reveal evolutionary mosaicism and the fate of nucleomorphs.</title>
        <authorList>
            <consortium name="DOE Joint Genome Institute"/>
            <person name="Curtis B.A."/>
            <person name="Tanifuji G."/>
            <person name="Burki F."/>
            <person name="Gruber A."/>
            <person name="Irimia M."/>
            <person name="Maruyama S."/>
            <person name="Arias M.C."/>
            <person name="Ball S.G."/>
            <person name="Gile G.H."/>
            <person name="Hirakawa Y."/>
            <person name="Hopkins J.F."/>
            <person name="Kuo A."/>
            <person name="Rensing S.A."/>
            <person name="Schmutz J."/>
            <person name="Symeonidi A."/>
            <person name="Elias M."/>
            <person name="Eveleigh R.J."/>
            <person name="Herman E.K."/>
            <person name="Klute M.J."/>
            <person name="Nakayama T."/>
            <person name="Obornik M."/>
            <person name="Reyes-Prieto A."/>
            <person name="Armbrust E.V."/>
            <person name="Aves S.J."/>
            <person name="Beiko R.G."/>
            <person name="Coutinho P."/>
            <person name="Dacks J.B."/>
            <person name="Durnford D.G."/>
            <person name="Fast N.M."/>
            <person name="Green B.R."/>
            <person name="Grisdale C.J."/>
            <person name="Hempel F."/>
            <person name="Henrissat B."/>
            <person name="Hoppner M.P."/>
            <person name="Ishida K."/>
            <person name="Kim E."/>
            <person name="Koreny L."/>
            <person name="Kroth P.G."/>
            <person name="Liu Y."/>
            <person name="Malik S.B."/>
            <person name="Maier U.G."/>
            <person name="McRose D."/>
            <person name="Mock T."/>
            <person name="Neilson J.A."/>
            <person name="Onodera N.T."/>
            <person name="Poole A.M."/>
            <person name="Pritham E.J."/>
            <person name="Richards T.A."/>
            <person name="Rocap G."/>
            <person name="Roy S.W."/>
            <person name="Sarai C."/>
            <person name="Schaack S."/>
            <person name="Shirato S."/>
            <person name="Slamovits C.H."/>
            <person name="Spencer D.F."/>
            <person name="Suzuki S."/>
            <person name="Worden A.Z."/>
            <person name="Zauner S."/>
            <person name="Barry K."/>
            <person name="Bell C."/>
            <person name="Bharti A.K."/>
            <person name="Crow J.A."/>
            <person name="Grimwood J."/>
            <person name="Kramer R."/>
            <person name="Lindquist E."/>
            <person name="Lucas S."/>
            <person name="Salamov A."/>
            <person name="McFadden G.I."/>
            <person name="Lane C.E."/>
            <person name="Keeling P.J."/>
            <person name="Gray M.W."/>
            <person name="Grigoriev I.V."/>
            <person name="Archibald J.M."/>
        </authorList>
    </citation>
    <scope>NUCLEOTIDE SEQUENCE</scope>
    <source>
        <strain evidence="1 5">CCMP2712</strain>
    </source>
</reference>
<dbReference type="Proteomes" id="UP000011087">
    <property type="component" value="Unassembled WGS sequence"/>
</dbReference>
<name>L1I401_GUITC</name>
<dbReference type="EnsemblProtists" id="EKX30961">
    <property type="protein sequence ID" value="EKX30961"/>
    <property type="gene ID" value="GUITHDRAFT_156712"/>
</dbReference>
<sequence length="60" mass="6917">MDPKFVIEPEDVDPHAHSNMVKTRNQLCSIIAIKISHKSYEETLSRQRRLGSNSYKRASC</sequence>
<dbReference type="PaxDb" id="55529-EKX30961"/>
<reference evidence="4" key="3">
    <citation type="submission" date="2016-03" db="UniProtKB">
        <authorList>
            <consortium name="EnsemblProtists"/>
        </authorList>
    </citation>
    <scope>IDENTIFICATION</scope>
</reference>
<proteinExistence type="predicted"/>
<reference evidence="5" key="2">
    <citation type="submission" date="2012-11" db="EMBL/GenBank/DDBJ databases">
        <authorList>
            <person name="Kuo A."/>
            <person name="Curtis B.A."/>
            <person name="Tanifuji G."/>
            <person name="Burki F."/>
            <person name="Gruber A."/>
            <person name="Irimia M."/>
            <person name="Maruyama S."/>
            <person name="Arias M.C."/>
            <person name="Ball S.G."/>
            <person name="Gile G.H."/>
            <person name="Hirakawa Y."/>
            <person name="Hopkins J.F."/>
            <person name="Rensing S.A."/>
            <person name="Schmutz J."/>
            <person name="Symeonidi A."/>
            <person name="Elias M."/>
            <person name="Eveleigh R.J."/>
            <person name="Herman E.K."/>
            <person name="Klute M.J."/>
            <person name="Nakayama T."/>
            <person name="Obornik M."/>
            <person name="Reyes-Prieto A."/>
            <person name="Armbrust E.V."/>
            <person name="Aves S.J."/>
            <person name="Beiko R.G."/>
            <person name="Coutinho P."/>
            <person name="Dacks J.B."/>
            <person name="Durnford D.G."/>
            <person name="Fast N.M."/>
            <person name="Green B.R."/>
            <person name="Grisdale C."/>
            <person name="Hempe F."/>
            <person name="Henrissat B."/>
            <person name="Hoppner M.P."/>
            <person name="Ishida K.-I."/>
            <person name="Kim E."/>
            <person name="Koreny L."/>
            <person name="Kroth P.G."/>
            <person name="Liu Y."/>
            <person name="Malik S.-B."/>
            <person name="Maier U.G."/>
            <person name="McRose D."/>
            <person name="Mock T."/>
            <person name="Neilson J.A."/>
            <person name="Onodera N.T."/>
            <person name="Poole A.M."/>
            <person name="Pritham E.J."/>
            <person name="Richards T.A."/>
            <person name="Rocap G."/>
            <person name="Roy S.W."/>
            <person name="Sarai C."/>
            <person name="Schaack S."/>
            <person name="Shirato S."/>
            <person name="Slamovits C.H."/>
            <person name="Spencer D.F."/>
            <person name="Suzuki S."/>
            <person name="Worden A.Z."/>
            <person name="Zauner S."/>
            <person name="Barry K."/>
            <person name="Bell C."/>
            <person name="Bharti A.K."/>
            <person name="Crow J.A."/>
            <person name="Grimwood J."/>
            <person name="Kramer R."/>
            <person name="Lindquist E."/>
            <person name="Lucas S."/>
            <person name="Salamov A."/>
            <person name="McFadden G.I."/>
            <person name="Lane C.E."/>
            <person name="Keeling P.J."/>
            <person name="Gray M.W."/>
            <person name="Grigoriev I.V."/>
            <person name="Archibald J.M."/>
        </authorList>
    </citation>
    <scope>NUCLEOTIDE SEQUENCE</scope>
    <source>
        <strain evidence="5">CCMP2712</strain>
    </source>
</reference>
<organism evidence="1">
    <name type="scientific">Guillardia theta (strain CCMP2712)</name>
    <name type="common">Cryptophyte</name>
    <dbReference type="NCBI Taxonomy" id="905079"/>
    <lineage>
        <taxon>Eukaryota</taxon>
        <taxon>Cryptophyceae</taxon>
        <taxon>Pyrenomonadales</taxon>
        <taxon>Geminigeraceae</taxon>
        <taxon>Guillardia</taxon>
    </lineage>
</organism>
<dbReference type="EMBL" id="JH993021">
    <property type="protein sequence ID" value="EKX41776.1"/>
    <property type="molecule type" value="Genomic_DNA"/>
</dbReference>
<accession>L1I401</accession>
<dbReference type="RefSeq" id="XP_005828756.1">
    <property type="nucleotide sequence ID" value="XM_005828699.1"/>
</dbReference>
<evidence type="ECO:0000313" key="1">
    <source>
        <dbReference type="EMBL" id="EKX30961.1"/>
    </source>
</evidence>
<dbReference type="KEGG" id="gtt:GUITHDRAFT_154243"/>
<dbReference type="GeneID" id="17298382"/>
<gene>
    <name evidence="3" type="ORF">GUITHDRAFT_153747</name>
    <name evidence="2" type="ORF">GUITHDRAFT_154243</name>
    <name evidence="1" type="ORF">GUITHDRAFT_156712</name>
</gene>
<evidence type="ECO:0000313" key="2">
    <source>
        <dbReference type="EMBL" id="EKX40111.1"/>
    </source>
</evidence>